<evidence type="ECO:0000313" key="4">
    <source>
        <dbReference type="Proteomes" id="UP000316659"/>
    </source>
</evidence>
<gene>
    <name evidence="3" type="ORF">CCE02nite_33030</name>
</gene>
<evidence type="ECO:0008006" key="5">
    <source>
        <dbReference type="Google" id="ProtNLM"/>
    </source>
</evidence>
<dbReference type="InterPro" id="IPR042098">
    <property type="entry name" value="TauD-like_sf"/>
</dbReference>
<dbReference type="RefSeq" id="WP_141390731.1">
    <property type="nucleotide sequence ID" value="NZ_BJNZ01000027.1"/>
</dbReference>
<accession>A0A4Y4E5J3</accession>
<organism evidence="3 4">
    <name type="scientific">Cellulosimicrobium cellulans</name>
    <name type="common">Arthrobacter luteus</name>
    <dbReference type="NCBI Taxonomy" id="1710"/>
    <lineage>
        <taxon>Bacteria</taxon>
        <taxon>Bacillati</taxon>
        <taxon>Actinomycetota</taxon>
        <taxon>Actinomycetes</taxon>
        <taxon>Micrococcales</taxon>
        <taxon>Promicromonosporaceae</taxon>
        <taxon>Cellulosimicrobium</taxon>
    </lineage>
</organism>
<feature type="compositionally biased region" description="Polar residues" evidence="2">
    <location>
        <begin position="48"/>
        <end position="59"/>
    </location>
</feature>
<evidence type="ECO:0000256" key="1">
    <source>
        <dbReference type="ARBA" id="ARBA00023002"/>
    </source>
</evidence>
<dbReference type="EMBL" id="BJNZ01000027">
    <property type="protein sequence ID" value="GED11304.1"/>
    <property type="molecule type" value="Genomic_DNA"/>
</dbReference>
<proteinExistence type="predicted"/>
<name>A0A4Y4E5J3_CELCE</name>
<dbReference type="SUPFAM" id="SSF51197">
    <property type="entry name" value="Clavaminate synthase-like"/>
    <property type="match status" value="1"/>
</dbReference>
<evidence type="ECO:0000313" key="3">
    <source>
        <dbReference type="EMBL" id="GED11304.1"/>
    </source>
</evidence>
<dbReference type="Gene3D" id="3.60.130.10">
    <property type="entry name" value="Clavaminate synthase-like"/>
    <property type="match status" value="1"/>
</dbReference>
<dbReference type="GO" id="GO:0016491">
    <property type="term" value="F:oxidoreductase activity"/>
    <property type="evidence" value="ECO:0007669"/>
    <property type="project" value="UniProtKB-KW"/>
</dbReference>
<reference evidence="3 4" key="1">
    <citation type="submission" date="2019-06" db="EMBL/GenBank/DDBJ databases">
        <title>Whole genome shotgun sequence of Cellulosimicrobium cellulans NBRC 15516.</title>
        <authorList>
            <person name="Hosoyama A."/>
            <person name="Uohara A."/>
            <person name="Ohji S."/>
            <person name="Ichikawa N."/>
        </authorList>
    </citation>
    <scope>NUCLEOTIDE SEQUENCE [LARGE SCALE GENOMIC DNA]</scope>
    <source>
        <strain evidence="3 4">NBRC 15516</strain>
    </source>
</reference>
<dbReference type="Proteomes" id="UP000316659">
    <property type="component" value="Unassembled WGS sequence"/>
</dbReference>
<dbReference type="AlphaFoldDB" id="A0A4Y4E5J3"/>
<comment type="caution">
    <text evidence="3">The sequence shown here is derived from an EMBL/GenBank/DDBJ whole genome shotgun (WGS) entry which is preliminary data.</text>
</comment>
<sequence>MAEQRGWADDIVAPPTGASLWFQDLESRLQFQAEQLGLVPVENRRGQSHVSRLRPTTPQEAHPASLSAQVGLGQQPLHTDGAHLRTVPDYVVMWSETTNSTPTRVWHPRRALSSSDQSGVFIVRSGRETWLSPAHDGGGLRFDPGCMSPCDAFARRTARILQDPPPDEVHEIRWDTPWKVLVLANRQVLHGRAAVIDGDQERTLGRVAYYKAGAR</sequence>
<keyword evidence="1" id="KW-0560">Oxidoreductase</keyword>
<evidence type="ECO:0000256" key="2">
    <source>
        <dbReference type="SAM" id="MobiDB-lite"/>
    </source>
</evidence>
<protein>
    <recommendedName>
        <fullName evidence="5">TauD/TfdA-like domain-containing protein</fullName>
    </recommendedName>
</protein>
<feature type="region of interest" description="Disordered" evidence="2">
    <location>
        <begin position="42"/>
        <end position="65"/>
    </location>
</feature>